<dbReference type="PANTHER" id="PTHR43201:SF5">
    <property type="entry name" value="MEDIUM-CHAIN ACYL-COA LIGASE ACSF2, MITOCHONDRIAL"/>
    <property type="match status" value="1"/>
</dbReference>
<dbReference type="SUPFAM" id="SSF56801">
    <property type="entry name" value="Acetyl-CoA synthetase-like"/>
    <property type="match status" value="1"/>
</dbReference>
<keyword evidence="2" id="KW-0436">Ligase</keyword>
<feature type="domain" description="AMP-binding enzyme C-terminal" evidence="4">
    <location>
        <begin position="121"/>
        <end position="196"/>
    </location>
</feature>
<dbReference type="InterPro" id="IPR020845">
    <property type="entry name" value="AMP-binding_CS"/>
</dbReference>
<dbReference type="EMBL" id="PSZD01000002">
    <property type="protein sequence ID" value="PPJ32255.1"/>
    <property type="molecule type" value="Genomic_DNA"/>
</dbReference>
<dbReference type="GO" id="GO:0006631">
    <property type="term" value="P:fatty acid metabolic process"/>
    <property type="evidence" value="ECO:0007669"/>
    <property type="project" value="TreeGrafter"/>
</dbReference>
<sequence length="206" mass="22221">MPPAPARPGGFIILTSGTTGLPKGAPRTKVSPLASAMIVDRIPFPRKGSVVIVSPIFHSTGFGMWTVATALGNKTVLLRRFDAGYMSTGDMGRIDEHGLLHIDGRDDDMIVSGGENVYPLEIENLLAARPDIDEVSVVGVADEEFGKRLRAYIVPAPGATVDDADIKAYVKANLARYKVPRDVVVLDELPRNATGKVLRRVLEEMD</sequence>
<proteinExistence type="inferred from homology"/>
<evidence type="ECO:0000256" key="1">
    <source>
        <dbReference type="ARBA" id="ARBA00006432"/>
    </source>
</evidence>
<dbReference type="PROSITE" id="PS00455">
    <property type="entry name" value="AMP_BINDING"/>
    <property type="match status" value="1"/>
</dbReference>
<evidence type="ECO:0008006" key="7">
    <source>
        <dbReference type="Google" id="ProtNLM"/>
    </source>
</evidence>
<protein>
    <recommendedName>
        <fullName evidence="7">AMP-binding enzyme C-terminal domain-containing protein</fullName>
    </recommendedName>
</protein>
<reference evidence="5 6" key="1">
    <citation type="submission" date="2018-02" db="EMBL/GenBank/DDBJ databases">
        <title>8 Nocardia nova and 1 Nocardia cyriacigeorgica strain used for evolution to TMP-SMX.</title>
        <authorList>
            <person name="Mehta H."/>
            <person name="Weng J."/>
            <person name="Shamoo Y."/>
        </authorList>
    </citation>
    <scope>NUCLEOTIDE SEQUENCE [LARGE SCALE GENOMIC DNA]</scope>
    <source>
        <strain evidence="5 6">BAA2227</strain>
    </source>
</reference>
<dbReference type="Proteomes" id="UP000238356">
    <property type="component" value="Unassembled WGS sequence"/>
</dbReference>
<accession>A0A2S6ADU4</accession>
<dbReference type="CDD" id="cd04433">
    <property type="entry name" value="AFD_class_I"/>
    <property type="match status" value="1"/>
</dbReference>
<gene>
    <name evidence="5" type="ORF">C5F51_03445</name>
</gene>
<dbReference type="Pfam" id="PF00501">
    <property type="entry name" value="AMP-binding"/>
    <property type="match status" value="1"/>
</dbReference>
<evidence type="ECO:0000313" key="5">
    <source>
        <dbReference type="EMBL" id="PPJ32255.1"/>
    </source>
</evidence>
<organism evidence="5 6">
    <name type="scientific">Nocardia nova</name>
    <dbReference type="NCBI Taxonomy" id="37330"/>
    <lineage>
        <taxon>Bacteria</taxon>
        <taxon>Bacillati</taxon>
        <taxon>Actinomycetota</taxon>
        <taxon>Actinomycetes</taxon>
        <taxon>Mycobacteriales</taxon>
        <taxon>Nocardiaceae</taxon>
        <taxon>Nocardia</taxon>
    </lineage>
</organism>
<name>A0A2S6ADU4_9NOCA</name>
<dbReference type="Gene3D" id="3.30.300.30">
    <property type="match status" value="1"/>
</dbReference>
<evidence type="ECO:0000313" key="6">
    <source>
        <dbReference type="Proteomes" id="UP000238356"/>
    </source>
</evidence>
<dbReference type="Pfam" id="PF13193">
    <property type="entry name" value="AMP-binding_C"/>
    <property type="match status" value="1"/>
</dbReference>
<keyword evidence="6" id="KW-1185">Reference proteome</keyword>
<feature type="domain" description="AMP-dependent synthetase/ligase" evidence="3">
    <location>
        <begin position="11"/>
        <end position="86"/>
    </location>
</feature>
<dbReference type="GO" id="GO:0031956">
    <property type="term" value="F:medium-chain fatty acid-CoA ligase activity"/>
    <property type="evidence" value="ECO:0007669"/>
    <property type="project" value="TreeGrafter"/>
</dbReference>
<dbReference type="InterPro" id="IPR000873">
    <property type="entry name" value="AMP-dep_synth/lig_dom"/>
</dbReference>
<comment type="similarity">
    <text evidence="1">Belongs to the ATP-dependent AMP-binding enzyme family.</text>
</comment>
<dbReference type="Gene3D" id="3.40.50.980">
    <property type="match status" value="2"/>
</dbReference>
<dbReference type="FunFam" id="3.30.300.30:FF:000008">
    <property type="entry name" value="2,3-dihydroxybenzoate-AMP ligase"/>
    <property type="match status" value="1"/>
</dbReference>
<comment type="caution">
    <text evidence="5">The sequence shown here is derived from an EMBL/GenBank/DDBJ whole genome shotgun (WGS) entry which is preliminary data.</text>
</comment>
<evidence type="ECO:0000259" key="3">
    <source>
        <dbReference type="Pfam" id="PF00501"/>
    </source>
</evidence>
<dbReference type="InterPro" id="IPR025110">
    <property type="entry name" value="AMP-bd_C"/>
</dbReference>
<evidence type="ECO:0000256" key="2">
    <source>
        <dbReference type="ARBA" id="ARBA00022598"/>
    </source>
</evidence>
<dbReference type="InterPro" id="IPR045851">
    <property type="entry name" value="AMP-bd_C_sf"/>
</dbReference>
<evidence type="ECO:0000259" key="4">
    <source>
        <dbReference type="Pfam" id="PF13193"/>
    </source>
</evidence>
<dbReference type="AlphaFoldDB" id="A0A2S6ADU4"/>
<dbReference type="PANTHER" id="PTHR43201">
    <property type="entry name" value="ACYL-COA SYNTHETASE"/>
    <property type="match status" value="1"/>
</dbReference>